<dbReference type="PROSITE" id="PS50217">
    <property type="entry name" value="BZIP"/>
    <property type="match status" value="1"/>
</dbReference>
<organism evidence="9 10">
    <name type="scientific">Eutrema salsugineum</name>
    <name type="common">Saltwater cress</name>
    <name type="synonym">Sisymbrium salsugineum</name>
    <dbReference type="NCBI Taxonomy" id="72664"/>
    <lineage>
        <taxon>Eukaryota</taxon>
        <taxon>Viridiplantae</taxon>
        <taxon>Streptophyta</taxon>
        <taxon>Embryophyta</taxon>
        <taxon>Tracheophyta</taxon>
        <taxon>Spermatophyta</taxon>
        <taxon>Magnoliopsida</taxon>
        <taxon>eudicotyledons</taxon>
        <taxon>Gunneridae</taxon>
        <taxon>Pentapetalae</taxon>
        <taxon>rosids</taxon>
        <taxon>malvids</taxon>
        <taxon>Brassicales</taxon>
        <taxon>Brassicaceae</taxon>
        <taxon>Eutremeae</taxon>
        <taxon>Eutrema</taxon>
    </lineage>
</organism>
<dbReference type="GO" id="GO:0010114">
    <property type="term" value="P:response to red light"/>
    <property type="evidence" value="ECO:0007669"/>
    <property type="project" value="TreeGrafter"/>
</dbReference>
<dbReference type="GO" id="GO:0003677">
    <property type="term" value="F:DNA binding"/>
    <property type="evidence" value="ECO:0007669"/>
    <property type="project" value="UniProtKB-KW"/>
</dbReference>
<gene>
    <name evidence="9" type="ORF">EUTSA_v10000518mg</name>
</gene>
<evidence type="ECO:0000256" key="3">
    <source>
        <dbReference type="ARBA" id="ARBA00023015"/>
    </source>
</evidence>
<dbReference type="GO" id="GO:0045944">
    <property type="term" value="P:positive regulation of transcription by RNA polymerase II"/>
    <property type="evidence" value="ECO:0007669"/>
    <property type="project" value="InterPro"/>
</dbReference>
<accession>V4NJV0</accession>
<dbReference type="KEGG" id="eus:EUTSA_v10000518mg"/>
<dbReference type="Gene3D" id="1.20.5.490">
    <property type="entry name" value="Single helix bin"/>
    <property type="match status" value="1"/>
</dbReference>
<keyword evidence="4" id="KW-0238">DNA-binding</keyword>
<dbReference type="GO" id="GO:0010218">
    <property type="term" value="P:response to far red light"/>
    <property type="evidence" value="ECO:0007669"/>
    <property type="project" value="TreeGrafter"/>
</dbReference>
<evidence type="ECO:0000256" key="5">
    <source>
        <dbReference type="ARBA" id="ARBA00023163"/>
    </source>
</evidence>
<dbReference type="AlphaFoldDB" id="V4NJV0"/>
<dbReference type="EMBL" id="KI517426">
    <property type="protein sequence ID" value="ESQ46616.1"/>
    <property type="molecule type" value="Genomic_DNA"/>
</dbReference>
<feature type="non-terminal residue" evidence="9">
    <location>
        <position position="1"/>
    </location>
</feature>
<dbReference type="Pfam" id="PF00170">
    <property type="entry name" value="bZIP_1"/>
    <property type="match status" value="1"/>
</dbReference>
<dbReference type="InterPro" id="IPR046347">
    <property type="entry name" value="bZIP_sf"/>
</dbReference>
<dbReference type="Gramene" id="ESQ46616">
    <property type="protein sequence ID" value="ESQ46616"/>
    <property type="gene ID" value="EUTSA_v10000518mg"/>
</dbReference>
<reference evidence="9 10" key="1">
    <citation type="journal article" date="2013" name="Front. Plant Sci.">
        <title>The Reference Genome of the Halophytic Plant Eutrema salsugineum.</title>
        <authorList>
            <person name="Yang R."/>
            <person name="Jarvis D.E."/>
            <person name="Chen H."/>
            <person name="Beilstein M.A."/>
            <person name="Grimwood J."/>
            <person name="Jenkins J."/>
            <person name="Shu S."/>
            <person name="Prochnik S."/>
            <person name="Xin M."/>
            <person name="Ma C."/>
            <person name="Schmutz J."/>
            <person name="Wing R.A."/>
            <person name="Mitchell-Olds T."/>
            <person name="Schumaker K.S."/>
            <person name="Wang X."/>
        </authorList>
    </citation>
    <scope>NUCLEOTIDE SEQUENCE [LARGE SCALE GENOMIC DNA]</scope>
</reference>
<dbReference type="InterPro" id="IPR044280">
    <property type="entry name" value="Hac1/HY5"/>
</dbReference>
<dbReference type="OrthoDB" id="674948at2759"/>
<evidence type="ECO:0000256" key="4">
    <source>
        <dbReference type="ARBA" id="ARBA00023125"/>
    </source>
</evidence>
<feature type="compositionally biased region" description="Basic and acidic residues" evidence="7">
    <location>
        <begin position="34"/>
        <end position="55"/>
    </location>
</feature>
<dbReference type="GO" id="GO:0010017">
    <property type="term" value="P:red or far-red light signaling pathway"/>
    <property type="evidence" value="ECO:0007669"/>
    <property type="project" value="TreeGrafter"/>
</dbReference>
<dbReference type="PANTHER" id="PTHR46714:SF5">
    <property type="entry name" value="TRANSCRIPTION FACTOR HY5-LIKE"/>
    <property type="match status" value="1"/>
</dbReference>
<evidence type="ECO:0000313" key="9">
    <source>
        <dbReference type="EMBL" id="ESQ46616.1"/>
    </source>
</evidence>
<dbReference type="SMART" id="SM00338">
    <property type="entry name" value="BRLZ"/>
    <property type="match status" value="1"/>
</dbReference>
<protein>
    <recommendedName>
        <fullName evidence="8">BZIP domain-containing protein</fullName>
    </recommendedName>
</protein>
<keyword evidence="10" id="KW-1185">Reference proteome</keyword>
<evidence type="ECO:0000259" key="8">
    <source>
        <dbReference type="PROSITE" id="PS50217"/>
    </source>
</evidence>
<comment type="subcellular location">
    <subcellularLocation>
        <location evidence="1">Nucleus</location>
    </subcellularLocation>
</comment>
<keyword evidence="6" id="KW-0539">Nucleus</keyword>
<dbReference type="STRING" id="72664.V4NJV0"/>
<evidence type="ECO:0000256" key="7">
    <source>
        <dbReference type="SAM" id="MobiDB-lite"/>
    </source>
</evidence>
<dbReference type="Proteomes" id="UP000030689">
    <property type="component" value="Unassembled WGS sequence"/>
</dbReference>
<dbReference type="GO" id="GO:0005634">
    <property type="term" value="C:nucleus"/>
    <property type="evidence" value="ECO:0007669"/>
    <property type="project" value="UniProtKB-SubCell"/>
</dbReference>
<evidence type="ECO:0000256" key="6">
    <source>
        <dbReference type="ARBA" id="ARBA00023242"/>
    </source>
</evidence>
<evidence type="ECO:0000256" key="2">
    <source>
        <dbReference type="ARBA" id="ARBA00007163"/>
    </source>
</evidence>
<dbReference type="GO" id="GO:0000981">
    <property type="term" value="F:DNA-binding transcription factor activity, RNA polymerase II-specific"/>
    <property type="evidence" value="ECO:0007669"/>
    <property type="project" value="InterPro"/>
</dbReference>
<dbReference type="eggNOG" id="KOG1414">
    <property type="taxonomic scope" value="Eukaryota"/>
</dbReference>
<dbReference type="GO" id="GO:0010099">
    <property type="term" value="P:regulation of photomorphogenesis"/>
    <property type="evidence" value="ECO:0007669"/>
    <property type="project" value="TreeGrafter"/>
</dbReference>
<feature type="domain" description="BZIP" evidence="8">
    <location>
        <begin position="54"/>
        <end position="117"/>
    </location>
</feature>
<dbReference type="CDD" id="cd14704">
    <property type="entry name" value="bZIP_HY5-like"/>
    <property type="match status" value="1"/>
</dbReference>
<keyword evidence="5" id="KW-0804">Transcription</keyword>
<name>V4NJV0_EUTSA</name>
<dbReference type="PANTHER" id="PTHR46714">
    <property type="entry name" value="TRANSCRIPTIONAL ACTIVATOR HAC1"/>
    <property type="match status" value="1"/>
</dbReference>
<evidence type="ECO:0000313" key="10">
    <source>
        <dbReference type="Proteomes" id="UP000030689"/>
    </source>
</evidence>
<sequence>RKTIHAFVLFLDSDNKIGELQDLDVGEQSLVRSETVKFSREGQRSSGKDPAERESRRLKRLLRNRVSAQQARERKKVYVNELEKRVNDLEGKNTDLEEKVSTLQKENHMLRHILKNTTSSSSR</sequence>
<proteinExistence type="inferred from homology"/>
<keyword evidence="3" id="KW-0805">Transcription regulation</keyword>
<feature type="region of interest" description="Disordered" evidence="7">
    <location>
        <begin position="34"/>
        <end position="67"/>
    </location>
</feature>
<comment type="similarity">
    <text evidence="2">Belongs to the bZIP family.</text>
</comment>
<dbReference type="SUPFAM" id="SSF57959">
    <property type="entry name" value="Leucine zipper domain"/>
    <property type="match status" value="1"/>
</dbReference>
<dbReference type="InterPro" id="IPR004827">
    <property type="entry name" value="bZIP"/>
</dbReference>
<evidence type="ECO:0000256" key="1">
    <source>
        <dbReference type="ARBA" id="ARBA00004123"/>
    </source>
</evidence>
<dbReference type="PROSITE" id="PS00036">
    <property type="entry name" value="BZIP_BASIC"/>
    <property type="match status" value="1"/>
</dbReference>